<organism evidence="1 2">
    <name type="scientific">Gracilariopsis chorda</name>
    <dbReference type="NCBI Taxonomy" id="448386"/>
    <lineage>
        <taxon>Eukaryota</taxon>
        <taxon>Rhodophyta</taxon>
        <taxon>Florideophyceae</taxon>
        <taxon>Rhodymeniophycidae</taxon>
        <taxon>Gracilariales</taxon>
        <taxon>Gracilariaceae</taxon>
        <taxon>Gracilariopsis</taxon>
    </lineage>
</organism>
<dbReference type="AlphaFoldDB" id="A0A2V3IJH2"/>
<keyword evidence="2" id="KW-1185">Reference proteome</keyword>
<sequence>MIASKLRGMKEGFCVFRSRGFSFSSNILHLFPRFDNNSLQGLEDYDEFNSAVLSHSSGELCAQDVIGKHSCGTCRYLLTKGSQGTQFRTDTALLRWATDRCLVDCILFALDESTSRQHISAFLRFNSDIADSAGTLRASVLAPFHNLPFARFLPVKTLIGIRCALHERNLEGKRDFCDKNVESRIAPVLAARKMHLYSLSRKLRCYATQEAFSQSINGLMGISESDEVTLMPIKRRELLSAVDTRFLAKSKVFRNGSWLLSEEVQAIPQKLWTATLLDMASNKQLAVWKVEAAARKKKFRNIFPISNDARSLPAEQLNNFVAIFRSSKKTELISRADFMLCMRVLKVIEQMVMSRSRVCVGPLTTMLSIAGIIEFTASWRSVLHALGLVTSYDRAETFRRRLISKREQAERGAFDSVRLEDRIVTVQLDNVDMLPVHNVKAFGESLPILIGTATQGIIQCRKRKRVNDSTETSTMTENRKDVNPNKWLRPKDIFKDRVSSAASFNSKEDRDILVEFCDLVFGIVLENRSRLLAVSHSKSMYRRGRKELEYKHQGIYFRLLLLSSFKQHGGADFEDPSLFEQDIVFVDVSRMSASDIMTIHRKLSLIAELLTPGNPGSPRFVVVAGDQPTYKMLVKIWRTSYSDCNRPNPTSIEPAFMNELQVHEWMIPFPGFFHIDKQSLAKKFCTGWVSMSFPNAPGFQTRKSTTF</sequence>
<protein>
    <submittedName>
        <fullName evidence="1">Uncharacterized protein</fullName>
    </submittedName>
</protein>
<reference evidence="1 2" key="1">
    <citation type="journal article" date="2018" name="Mol. Biol. Evol.">
        <title>Analysis of the draft genome of the red seaweed Gracilariopsis chorda provides insights into genome size evolution in Rhodophyta.</title>
        <authorList>
            <person name="Lee J."/>
            <person name="Yang E.C."/>
            <person name="Graf L."/>
            <person name="Yang J.H."/>
            <person name="Qiu H."/>
            <person name="Zel Zion U."/>
            <person name="Chan C.X."/>
            <person name="Stephens T.G."/>
            <person name="Weber A.P.M."/>
            <person name="Boo G.H."/>
            <person name="Boo S.M."/>
            <person name="Kim K.M."/>
            <person name="Shin Y."/>
            <person name="Jung M."/>
            <person name="Lee S.J."/>
            <person name="Yim H.S."/>
            <person name="Lee J.H."/>
            <person name="Bhattacharya D."/>
            <person name="Yoon H.S."/>
        </authorList>
    </citation>
    <scope>NUCLEOTIDE SEQUENCE [LARGE SCALE GENOMIC DNA]</scope>
    <source>
        <strain evidence="1 2">SKKU-2015</strain>
        <tissue evidence="1">Whole body</tissue>
    </source>
</reference>
<dbReference type="EMBL" id="NBIV01000172">
    <property type="protein sequence ID" value="PXF42222.1"/>
    <property type="molecule type" value="Genomic_DNA"/>
</dbReference>
<evidence type="ECO:0000313" key="2">
    <source>
        <dbReference type="Proteomes" id="UP000247409"/>
    </source>
</evidence>
<proteinExistence type="predicted"/>
<evidence type="ECO:0000313" key="1">
    <source>
        <dbReference type="EMBL" id="PXF42222.1"/>
    </source>
</evidence>
<dbReference type="Proteomes" id="UP000247409">
    <property type="component" value="Unassembled WGS sequence"/>
</dbReference>
<gene>
    <name evidence="1" type="ORF">BWQ96_08050</name>
</gene>
<comment type="caution">
    <text evidence="1">The sequence shown here is derived from an EMBL/GenBank/DDBJ whole genome shotgun (WGS) entry which is preliminary data.</text>
</comment>
<accession>A0A2V3IJH2</accession>
<name>A0A2V3IJH2_9FLOR</name>